<organism evidence="1 2">
    <name type="scientific">Acropora cervicornis</name>
    <name type="common">Staghorn coral</name>
    <dbReference type="NCBI Taxonomy" id="6130"/>
    <lineage>
        <taxon>Eukaryota</taxon>
        <taxon>Metazoa</taxon>
        <taxon>Cnidaria</taxon>
        <taxon>Anthozoa</taxon>
        <taxon>Hexacorallia</taxon>
        <taxon>Scleractinia</taxon>
        <taxon>Astrocoeniina</taxon>
        <taxon>Acroporidae</taxon>
        <taxon>Acropora</taxon>
    </lineage>
</organism>
<comment type="caution">
    <text evidence="1">The sequence shown here is derived from an EMBL/GenBank/DDBJ whole genome shotgun (WGS) entry which is preliminary data.</text>
</comment>
<sequence>MSSWVCMSPLSGPFNTKGREREREIKPFGKTLLAKSKSCPSPTHLANKCFRATVFSDNRISLEQEPFLSVMSRRSLGIKANSMCKRVKVIAGTKDANQHLPR</sequence>
<reference evidence="1" key="2">
    <citation type="journal article" date="2023" name="Science">
        <title>Genomic signatures of disease resistance in endangered staghorn corals.</title>
        <authorList>
            <person name="Vollmer S.V."/>
            <person name="Selwyn J.D."/>
            <person name="Despard B.A."/>
            <person name="Roesel C.L."/>
        </authorList>
    </citation>
    <scope>NUCLEOTIDE SEQUENCE</scope>
    <source>
        <strain evidence="1">K2</strain>
    </source>
</reference>
<keyword evidence="2" id="KW-1185">Reference proteome</keyword>
<name>A0AAD9QTM2_ACRCE</name>
<evidence type="ECO:0000313" key="1">
    <source>
        <dbReference type="EMBL" id="KAK2567132.1"/>
    </source>
</evidence>
<accession>A0AAD9QTM2</accession>
<reference evidence="1" key="1">
    <citation type="journal article" date="2023" name="G3 (Bethesda)">
        <title>Whole genome assembly and annotation of the endangered Caribbean coral Acropora cervicornis.</title>
        <authorList>
            <person name="Selwyn J.D."/>
            <person name="Vollmer S.V."/>
        </authorList>
    </citation>
    <scope>NUCLEOTIDE SEQUENCE</scope>
    <source>
        <strain evidence="1">K2</strain>
    </source>
</reference>
<dbReference type="EMBL" id="JARQWQ010000015">
    <property type="protein sequence ID" value="KAK2567132.1"/>
    <property type="molecule type" value="Genomic_DNA"/>
</dbReference>
<dbReference type="AlphaFoldDB" id="A0AAD9QTM2"/>
<proteinExistence type="predicted"/>
<dbReference type="Proteomes" id="UP001249851">
    <property type="component" value="Unassembled WGS sequence"/>
</dbReference>
<gene>
    <name evidence="1" type="ORF">P5673_008934</name>
</gene>
<evidence type="ECO:0000313" key="2">
    <source>
        <dbReference type="Proteomes" id="UP001249851"/>
    </source>
</evidence>
<protein>
    <submittedName>
        <fullName evidence="1">Uncharacterized protein</fullName>
    </submittedName>
</protein>